<sequence length="166" mass="19548">MSAVDAKHFDEICKIEKYMHKINCNIETCRNYCMQLEAVRMIPRYSSLMSCSAEWQSKVCARIEMEIDMIISEISEYWTQIDELAKSLSSYVADVQHEHEFPFGYLQDLQEFLSYLMDEVNKWHSNDDKTKPAVLEFMKPEVTVQKAVRRCKQHLHSVLNSPTKKL</sequence>
<evidence type="ECO:0000313" key="1">
    <source>
        <dbReference type="EMBL" id="VDM96539.1"/>
    </source>
</evidence>
<name>A0A0N5CM51_THECL</name>
<evidence type="ECO:0000313" key="2">
    <source>
        <dbReference type="Proteomes" id="UP000276776"/>
    </source>
</evidence>
<evidence type="ECO:0000313" key="3">
    <source>
        <dbReference type="WBParaSite" id="TCLT_0000122001-mRNA-1"/>
    </source>
</evidence>
<organism evidence="3">
    <name type="scientific">Thelazia callipaeda</name>
    <name type="common">Oriental eyeworm</name>
    <name type="synonym">Parasitic nematode</name>
    <dbReference type="NCBI Taxonomy" id="103827"/>
    <lineage>
        <taxon>Eukaryota</taxon>
        <taxon>Metazoa</taxon>
        <taxon>Ecdysozoa</taxon>
        <taxon>Nematoda</taxon>
        <taxon>Chromadorea</taxon>
        <taxon>Rhabditida</taxon>
        <taxon>Spirurina</taxon>
        <taxon>Spiruromorpha</taxon>
        <taxon>Thelazioidea</taxon>
        <taxon>Thelaziidae</taxon>
        <taxon>Thelazia</taxon>
    </lineage>
</organism>
<protein>
    <submittedName>
        <fullName evidence="3">DHC_N1 domain-containing protein</fullName>
    </submittedName>
</protein>
<proteinExistence type="predicted"/>
<dbReference type="WBParaSite" id="TCLT_0000122001-mRNA-1">
    <property type="protein sequence ID" value="TCLT_0000122001-mRNA-1"/>
    <property type="gene ID" value="TCLT_0000122001"/>
</dbReference>
<dbReference type="OrthoDB" id="5832932at2759"/>
<keyword evidence="2" id="KW-1185">Reference proteome</keyword>
<reference evidence="3" key="1">
    <citation type="submission" date="2017-02" db="UniProtKB">
        <authorList>
            <consortium name="WormBaseParasite"/>
        </authorList>
    </citation>
    <scope>IDENTIFICATION</scope>
</reference>
<accession>A0A0N5CM51</accession>
<dbReference type="AlphaFoldDB" id="A0A0N5CM51"/>
<gene>
    <name evidence="1" type="ORF">TCLT_LOCUS1221</name>
</gene>
<dbReference type="OMA" id="YTSLMLH"/>
<reference evidence="1 2" key="2">
    <citation type="submission" date="2018-11" db="EMBL/GenBank/DDBJ databases">
        <authorList>
            <consortium name="Pathogen Informatics"/>
        </authorList>
    </citation>
    <scope>NUCLEOTIDE SEQUENCE [LARGE SCALE GENOMIC DNA]</scope>
</reference>
<dbReference type="EMBL" id="UYYF01000139">
    <property type="protein sequence ID" value="VDM96539.1"/>
    <property type="molecule type" value="Genomic_DNA"/>
</dbReference>
<dbReference type="Proteomes" id="UP000276776">
    <property type="component" value="Unassembled WGS sequence"/>
</dbReference>